<organism evidence="1 2">
    <name type="scientific">Massilia aquatica</name>
    <dbReference type="NCBI Taxonomy" id="2609000"/>
    <lineage>
        <taxon>Bacteria</taxon>
        <taxon>Pseudomonadati</taxon>
        <taxon>Pseudomonadota</taxon>
        <taxon>Betaproteobacteria</taxon>
        <taxon>Burkholderiales</taxon>
        <taxon>Oxalobacteraceae</taxon>
        <taxon>Telluria group</taxon>
        <taxon>Massilia</taxon>
    </lineage>
</organism>
<evidence type="ECO:0008006" key="3">
    <source>
        <dbReference type="Google" id="ProtNLM"/>
    </source>
</evidence>
<protein>
    <recommendedName>
        <fullName evidence="3">HEAT repeat domain-containing protein</fullName>
    </recommendedName>
</protein>
<gene>
    <name evidence="1" type="ORF">F1609_03615</name>
</gene>
<keyword evidence="2" id="KW-1185">Reference proteome</keyword>
<evidence type="ECO:0000313" key="2">
    <source>
        <dbReference type="Proteomes" id="UP000819052"/>
    </source>
</evidence>
<accession>A0ABX0M6Q2</accession>
<proteinExistence type="predicted"/>
<dbReference type="Proteomes" id="UP000819052">
    <property type="component" value="Unassembled WGS sequence"/>
</dbReference>
<evidence type="ECO:0000313" key="1">
    <source>
        <dbReference type="EMBL" id="NHZ39259.1"/>
    </source>
</evidence>
<reference evidence="1 2" key="1">
    <citation type="submission" date="2019-09" db="EMBL/GenBank/DDBJ databases">
        <title>Taxonomy of Antarctic Massilia spp.: description of Massilia rubra sp. nov., Massilia aquatica sp. nov., Massilia mucilaginosa sp. nov., Massilia frigida sp. nov. isolated from streams, lakes and regoliths.</title>
        <authorList>
            <person name="Holochova P."/>
            <person name="Sedlacek I."/>
            <person name="Kralova S."/>
            <person name="Maslanova I."/>
            <person name="Busse H.-J."/>
            <person name="Stankova E."/>
            <person name="Vrbovska V."/>
            <person name="Kovarovic V."/>
            <person name="Bartak M."/>
            <person name="Svec P."/>
            <person name="Pantucek R."/>
        </authorList>
    </citation>
    <scope>NUCLEOTIDE SEQUENCE [LARGE SCALE GENOMIC DNA]</scope>
    <source>
        <strain evidence="1 2">CCM 8693</strain>
    </source>
</reference>
<comment type="caution">
    <text evidence="1">The sequence shown here is derived from an EMBL/GenBank/DDBJ whole genome shotgun (WGS) entry which is preliminary data.</text>
</comment>
<dbReference type="EMBL" id="VVIW01000002">
    <property type="protein sequence ID" value="NHZ39259.1"/>
    <property type="molecule type" value="Genomic_DNA"/>
</dbReference>
<sequence>MSIAYNGRTHVERSGATHSIDQTFARGLCHSAAPRTRFGRDALARPWHGHVEDLVLAACLADQCLDSQCEGSRAPWMYSLFKGTPAYPRFVHAIVAALPHSLRDSDGDHLRTLAGLMARDGDAQAADALRSFVWSQDFSASGIVGAAELTALDGMPAVVEMARRLGTVIQQDPEASVHLLGNLIDDSLSFETVVAELKWVAAGNAAVAAYIANKDNGDAIYARWDYSHSARQAGAWKRHQRFMDRNPVDTILAAASCKSSHHDQFQKFGSLACQEDLERVLERLRIESDPDACEKLLVVFYRAELTHLDDRICELASHSAPGVRAAAAMVMRRLADPRVRELARRRVGDAAFSSKSAWDLELFDLNYGPGDETLILAALDRQSVDGIEAYGLAYYAVQLCTEARSPALAGVALWVYHTCPCTICRRLAVEMLLEWDCLPAHIAAECRYDASDQLRALMHARS</sequence>
<name>A0ABX0M6Q2_9BURK</name>
<dbReference type="RefSeq" id="WP_167074805.1">
    <property type="nucleotide sequence ID" value="NZ_VVIW01000002.1"/>
</dbReference>